<gene>
    <name evidence="1" type="ordered locus">Hden_0946</name>
</gene>
<evidence type="ECO:0000313" key="2">
    <source>
        <dbReference type="Proteomes" id="UP000002033"/>
    </source>
</evidence>
<dbReference type="KEGG" id="hdn:Hden_0946"/>
<dbReference type="HOGENOM" id="CLU_3099692_0_0_5"/>
<sequence>MRVSQGATTIYASLTGPESHASGRSDFRRSAKKLISGAFEFFFFLFLKAAH</sequence>
<organism evidence="1 2">
    <name type="scientific">Hyphomicrobium denitrificans (strain ATCC 51888 / DSM 1869 / NCIMB 11706 / TK 0415)</name>
    <dbReference type="NCBI Taxonomy" id="582899"/>
    <lineage>
        <taxon>Bacteria</taxon>
        <taxon>Pseudomonadati</taxon>
        <taxon>Pseudomonadota</taxon>
        <taxon>Alphaproteobacteria</taxon>
        <taxon>Hyphomicrobiales</taxon>
        <taxon>Hyphomicrobiaceae</taxon>
        <taxon>Hyphomicrobium</taxon>
    </lineage>
</organism>
<proteinExistence type="predicted"/>
<name>D8JUH0_HYPDA</name>
<keyword evidence="2" id="KW-1185">Reference proteome</keyword>
<protein>
    <submittedName>
        <fullName evidence="1">Uncharacterized protein</fullName>
    </submittedName>
</protein>
<evidence type="ECO:0000313" key="1">
    <source>
        <dbReference type="EMBL" id="ADJ22760.1"/>
    </source>
</evidence>
<dbReference type="EMBL" id="CP002083">
    <property type="protein sequence ID" value="ADJ22760.1"/>
    <property type="molecule type" value="Genomic_DNA"/>
</dbReference>
<dbReference type="AlphaFoldDB" id="D8JUH0"/>
<dbReference type="Proteomes" id="UP000002033">
    <property type="component" value="Chromosome"/>
</dbReference>
<accession>D8JUH0</accession>
<reference evidence="2" key="1">
    <citation type="journal article" date="2011" name="J. Bacteriol.">
        <title>Genome sequences of eight morphologically diverse alphaproteobacteria.</title>
        <authorList>
            <consortium name="US DOE Joint Genome Institute"/>
            <person name="Brown P.J."/>
            <person name="Kysela D.T."/>
            <person name="Buechlein A."/>
            <person name="Hemmerich C."/>
            <person name="Brun Y.V."/>
        </authorList>
    </citation>
    <scope>NUCLEOTIDE SEQUENCE [LARGE SCALE GENOMIC DNA]</scope>
    <source>
        <strain evidence="2">ATCC 51888 / DSM 1869 / NCIB 11706 / TK 0415</strain>
    </source>
</reference>